<dbReference type="InterPro" id="IPR048367">
    <property type="entry name" value="TNP-like_RNaseH_C"/>
</dbReference>
<reference evidence="2" key="2">
    <citation type="submission" date="2022-06" db="UniProtKB">
        <authorList>
            <consortium name="EnsemblMetazoa"/>
        </authorList>
    </citation>
    <scope>IDENTIFICATION</scope>
</reference>
<keyword evidence="3" id="KW-1185">Reference proteome</keyword>
<dbReference type="KEGG" id="api:107882482"/>
<evidence type="ECO:0000313" key="3">
    <source>
        <dbReference type="Proteomes" id="UP000007819"/>
    </source>
</evidence>
<dbReference type="RefSeq" id="XP_029348363.1">
    <property type="nucleotide sequence ID" value="XM_029492503.1"/>
</dbReference>
<dbReference type="AlphaFoldDB" id="A0A8R2NXR3"/>
<dbReference type="Pfam" id="PF21789">
    <property type="entry name" value="TNP-like_RNaseH_C"/>
    <property type="match status" value="1"/>
</dbReference>
<protein>
    <recommendedName>
        <fullName evidence="1">Transposable element P transposase-like RNase H C-terminal domain-containing protein</fullName>
    </recommendedName>
</protein>
<dbReference type="OrthoDB" id="6629188at2759"/>
<dbReference type="PANTHER" id="PTHR47577:SF2">
    <property type="entry name" value="THAP DOMAIN CONTAINING 9"/>
    <property type="match status" value="1"/>
</dbReference>
<reference evidence="3" key="1">
    <citation type="submission" date="2010-06" db="EMBL/GenBank/DDBJ databases">
        <authorList>
            <person name="Jiang H."/>
            <person name="Abraham K."/>
            <person name="Ali S."/>
            <person name="Alsbrooks S.L."/>
            <person name="Anim B.N."/>
            <person name="Anosike U.S."/>
            <person name="Attaway T."/>
            <person name="Bandaranaike D.P."/>
            <person name="Battles P.K."/>
            <person name="Bell S.N."/>
            <person name="Bell A.V."/>
            <person name="Beltran B."/>
            <person name="Bickham C."/>
            <person name="Bustamante Y."/>
            <person name="Caleb T."/>
            <person name="Canada A."/>
            <person name="Cardenas V."/>
            <person name="Carter K."/>
            <person name="Chacko J."/>
            <person name="Chandrabose M.N."/>
            <person name="Chavez D."/>
            <person name="Chavez A."/>
            <person name="Chen L."/>
            <person name="Chu H.-S."/>
            <person name="Claassen K.J."/>
            <person name="Cockrell R."/>
            <person name="Collins M."/>
            <person name="Cooper J.A."/>
            <person name="Cree A."/>
            <person name="Curry S.M."/>
            <person name="Da Y."/>
            <person name="Dao M.D."/>
            <person name="Das B."/>
            <person name="Davila M.-L."/>
            <person name="Davy-Carroll L."/>
            <person name="Denson S."/>
            <person name="Dinh H."/>
            <person name="Ebong V.E."/>
            <person name="Edwards J.R."/>
            <person name="Egan A."/>
            <person name="El-Daye J."/>
            <person name="Escobedo L."/>
            <person name="Fernandez S."/>
            <person name="Fernando P.R."/>
            <person name="Flagg N."/>
            <person name="Forbes L.D."/>
            <person name="Fowler R.G."/>
            <person name="Fu Q."/>
            <person name="Gabisi R.A."/>
            <person name="Ganer J."/>
            <person name="Garbino Pronczuk A."/>
            <person name="Garcia R.M."/>
            <person name="Garner T."/>
            <person name="Garrett T.E."/>
            <person name="Gonzalez D.A."/>
            <person name="Hamid H."/>
            <person name="Hawkins E.S."/>
            <person name="Hirani K."/>
            <person name="Hogues M.E."/>
            <person name="Hollins B."/>
            <person name="Hsiao C.-H."/>
            <person name="Jabil R."/>
            <person name="James M.L."/>
            <person name="Jhangiani S.N."/>
            <person name="Johnson B."/>
            <person name="Johnson Q."/>
            <person name="Joshi V."/>
            <person name="Kalu J.B."/>
            <person name="Kam C."/>
            <person name="Kashfia A."/>
            <person name="Keebler J."/>
            <person name="Kisamo H."/>
            <person name="Kovar C.L."/>
            <person name="Lago L.A."/>
            <person name="Lai C.-Y."/>
            <person name="Laidlaw J."/>
            <person name="Lara F."/>
            <person name="Le T.-K."/>
            <person name="Lee S.L."/>
            <person name="Legall F.H."/>
            <person name="Lemon S.J."/>
            <person name="Lewis L.R."/>
            <person name="Li B."/>
            <person name="Liu Y."/>
            <person name="Liu Y.-S."/>
            <person name="Lopez J."/>
            <person name="Lozado R.J."/>
            <person name="Lu J."/>
            <person name="Madu R.C."/>
            <person name="Maheshwari M."/>
            <person name="Maheshwari R."/>
            <person name="Malloy K."/>
            <person name="Martinez E."/>
            <person name="Mathew T."/>
            <person name="Mercado I.C."/>
            <person name="Mercado C."/>
            <person name="Meyer B."/>
            <person name="Montgomery K."/>
            <person name="Morgan M.B."/>
            <person name="Munidasa M."/>
            <person name="Nazareth L.V."/>
            <person name="Nelson J."/>
            <person name="Ng B.M."/>
            <person name="Nguyen N.B."/>
            <person name="Nguyen P.Q."/>
            <person name="Nguyen T."/>
            <person name="Obregon M."/>
            <person name="Okwuonu G.O."/>
            <person name="Onwere C.G."/>
            <person name="Orozco G."/>
            <person name="Parra A."/>
            <person name="Patel S."/>
            <person name="Patil S."/>
            <person name="Perez A."/>
            <person name="Perez Y."/>
            <person name="Pham C."/>
            <person name="Primus E.L."/>
            <person name="Pu L.-L."/>
            <person name="Puazo M."/>
            <person name="Qin X."/>
            <person name="Quiroz J.B."/>
            <person name="Reese J."/>
            <person name="Richards S."/>
            <person name="Rives C.M."/>
            <person name="Robberts R."/>
            <person name="Ruiz S.J."/>
            <person name="Ruiz M.J."/>
            <person name="Santibanez J."/>
            <person name="Schneider B.W."/>
            <person name="Sisson I."/>
            <person name="Smith M."/>
            <person name="Sodergren E."/>
            <person name="Song X.-Z."/>
            <person name="Song B.B."/>
            <person name="Summersgill H."/>
            <person name="Thelus R."/>
            <person name="Thornton R.D."/>
            <person name="Trejos Z.Y."/>
            <person name="Usmani K."/>
            <person name="Vattathil S."/>
            <person name="Villasana D."/>
            <person name="Walker D.L."/>
            <person name="Wang S."/>
            <person name="Wang K."/>
            <person name="White C.S."/>
            <person name="Williams A.C."/>
            <person name="Williamson J."/>
            <person name="Wilson K."/>
            <person name="Woghiren I.O."/>
            <person name="Woodworth J.R."/>
            <person name="Worley K.C."/>
            <person name="Wright R.A."/>
            <person name="Wu W."/>
            <person name="Young L."/>
            <person name="Zhang L."/>
            <person name="Zhang J."/>
            <person name="Zhu Y."/>
            <person name="Muzny D.M."/>
            <person name="Weinstock G."/>
            <person name="Gibbs R.A."/>
        </authorList>
    </citation>
    <scope>NUCLEOTIDE SEQUENCE [LARGE SCALE GENOMIC DNA]</scope>
    <source>
        <strain evidence="3">LSR1</strain>
    </source>
</reference>
<dbReference type="EnsemblMetazoa" id="XM_029492503.1">
    <property type="protein sequence ID" value="XP_029348363.1"/>
    <property type="gene ID" value="LOC107882482"/>
</dbReference>
<feature type="domain" description="Transposable element P transposase-like RNase H C-terminal" evidence="1">
    <location>
        <begin position="82"/>
        <end position="116"/>
    </location>
</feature>
<name>A0A8R2NXR3_ACYPI</name>
<dbReference type="GeneID" id="107882482"/>
<dbReference type="PANTHER" id="PTHR47577">
    <property type="entry name" value="THAP DOMAIN-CONTAINING PROTEIN 6"/>
    <property type="match status" value="1"/>
</dbReference>
<evidence type="ECO:0000313" key="2">
    <source>
        <dbReference type="EnsemblMetazoa" id="XP_029348363.1"/>
    </source>
</evidence>
<evidence type="ECO:0000259" key="1">
    <source>
        <dbReference type="Pfam" id="PF21789"/>
    </source>
</evidence>
<organism evidence="2 3">
    <name type="scientific">Acyrthosiphon pisum</name>
    <name type="common">Pea aphid</name>
    <dbReference type="NCBI Taxonomy" id="7029"/>
    <lineage>
        <taxon>Eukaryota</taxon>
        <taxon>Metazoa</taxon>
        <taxon>Ecdysozoa</taxon>
        <taxon>Arthropoda</taxon>
        <taxon>Hexapoda</taxon>
        <taxon>Insecta</taxon>
        <taxon>Pterygota</taxon>
        <taxon>Neoptera</taxon>
        <taxon>Paraneoptera</taxon>
        <taxon>Hemiptera</taxon>
        <taxon>Sternorrhyncha</taxon>
        <taxon>Aphidomorpha</taxon>
        <taxon>Aphidoidea</taxon>
        <taxon>Aphididae</taxon>
        <taxon>Macrosiphini</taxon>
        <taxon>Acyrthosiphon</taxon>
    </lineage>
</organism>
<dbReference type="Proteomes" id="UP000007819">
    <property type="component" value="Unassembled WGS sequence"/>
</dbReference>
<sequence>MPSCVILTNNVYCDGVSTLDDIVSVPDSNITINNILSESVSVSSESSLLESSSTFEIQKPCCQKKLYYPLIDSSIIDYLKMHKLSQDHIELFFGCIRAQGGYNNNPTSKQFMSAYRKLVIKVNDIESFNTGNCIPLDHIDILHYSSSDPVKTINNNVSNISLNLVIQEENQ</sequence>
<proteinExistence type="predicted"/>
<accession>A0A8R2NXR3</accession>